<dbReference type="GO" id="GO:0016020">
    <property type="term" value="C:membrane"/>
    <property type="evidence" value="ECO:0007669"/>
    <property type="project" value="UniProtKB-SubCell"/>
</dbReference>
<feature type="domain" description="Protein kinase" evidence="12">
    <location>
        <begin position="518"/>
        <end position="801"/>
    </location>
</feature>
<dbReference type="InterPro" id="IPR003591">
    <property type="entry name" value="Leu-rich_rpt_typical-subtyp"/>
</dbReference>
<dbReference type="InterPro" id="IPR046959">
    <property type="entry name" value="PRK1-6/SRF4-like"/>
</dbReference>
<dbReference type="InterPro" id="IPR000595">
    <property type="entry name" value="cNMP-bd_dom"/>
</dbReference>
<keyword evidence="4 11" id="KW-0732">Signal</keyword>
<evidence type="ECO:0000256" key="5">
    <source>
        <dbReference type="ARBA" id="ARBA00022737"/>
    </source>
</evidence>
<dbReference type="PRINTS" id="PR00019">
    <property type="entry name" value="LEURICHRPT"/>
</dbReference>
<dbReference type="Gene3D" id="3.80.10.10">
    <property type="entry name" value="Ribonuclease Inhibitor"/>
    <property type="match status" value="3"/>
</dbReference>
<reference evidence="15" key="1">
    <citation type="submission" date="2025-08" db="UniProtKB">
        <authorList>
            <consortium name="RefSeq"/>
        </authorList>
    </citation>
    <scope>IDENTIFICATION</scope>
</reference>
<dbReference type="PROSITE" id="PS50042">
    <property type="entry name" value="CNMP_BINDING_3"/>
    <property type="match status" value="1"/>
</dbReference>
<dbReference type="Pfam" id="PF08263">
    <property type="entry name" value="LRRNT_2"/>
    <property type="match status" value="1"/>
</dbReference>
<keyword evidence="14" id="KW-1185">Reference proteome</keyword>
<dbReference type="InterPro" id="IPR055414">
    <property type="entry name" value="LRR_R13L4/SHOC2-like"/>
</dbReference>
<comment type="subcellular location">
    <subcellularLocation>
        <location evidence="1">Membrane</location>
    </subcellularLocation>
</comment>
<feature type="transmembrane region" description="Helical" evidence="10">
    <location>
        <begin position="440"/>
        <end position="465"/>
    </location>
</feature>
<gene>
    <name evidence="15" type="primary">LOC105166135</name>
</gene>
<evidence type="ECO:0000313" key="15">
    <source>
        <dbReference type="RefSeq" id="XP_011083677.1"/>
    </source>
</evidence>
<dbReference type="InterPro" id="IPR000719">
    <property type="entry name" value="Prot_kinase_dom"/>
</dbReference>
<evidence type="ECO:0000256" key="4">
    <source>
        <dbReference type="ARBA" id="ARBA00022729"/>
    </source>
</evidence>
<feature type="signal peptide" evidence="11">
    <location>
        <begin position="1"/>
        <end position="21"/>
    </location>
</feature>
<dbReference type="Pfam" id="PF23598">
    <property type="entry name" value="LRR_14"/>
    <property type="match status" value="1"/>
</dbReference>
<dbReference type="Gramene" id="SIN_1011594.t">
    <property type="protein sequence ID" value="SIN_1011594.t"/>
    <property type="gene ID" value="SIN_1011594"/>
</dbReference>
<dbReference type="RefSeq" id="XP_011083677.1">
    <property type="nucleotide sequence ID" value="XM_011085375.2"/>
</dbReference>
<evidence type="ECO:0000256" key="7">
    <source>
        <dbReference type="ARBA" id="ARBA00023136"/>
    </source>
</evidence>
<dbReference type="AlphaFoldDB" id="A0A6I9TF01"/>
<dbReference type="GO" id="GO:0051707">
    <property type="term" value="P:response to other organism"/>
    <property type="evidence" value="ECO:0007669"/>
    <property type="project" value="UniProtKB-ARBA"/>
</dbReference>
<dbReference type="Pfam" id="PF07714">
    <property type="entry name" value="PK_Tyr_Ser-Thr"/>
    <property type="match status" value="1"/>
</dbReference>
<keyword evidence="2" id="KW-0433">Leucine-rich repeat</keyword>
<dbReference type="FunFam" id="3.80.10.10:FF:001678">
    <property type="entry name" value="Calmodulin-binding receptor kinase CaMRLK"/>
    <property type="match status" value="1"/>
</dbReference>
<evidence type="ECO:0000256" key="10">
    <source>
        <dbReference type="SAM" id="Phobius"/>
    </source>
</evidence>
<dbReference type="Gene3D" id="3.30.200.20">
    <property type="entry name" value="Phosphorylase Kinase, domain 1"/>
    <property type="match status" value="1"/>
</dbReference>
<organism evidence="14 15">
    <name type="scientific">Sesamum indicum</name>
    <name type="common">Oriental sesame</name>
    <name type="synonym">Sesamum orientale</name>
    <dbReference type="NCBI Taxonomy" id="4182"/>
    <lineage>
        <taxon>Eukaryota</taxon>
        <taxon>Viridiplantae</taxon>
        <taxon>Streptophyta</taxon>
        <taxon>Embryophyta</taxon>
        <taxon>Tracheophyta</taxon>
        <taxon>Spermatophyta</taxon>
        <taxon>Magnoliopsida</taxon>
        <taxon>eudicotyledons</taxon>
        <taxon>Gunneridae</taxon>
        <taxon>Pentapetalae</taxon>
        <taxon>asterids</taxon>
        <taxon>lamiids</taxon>
        <taxon>Lamiales</taxon>
        <taxon>Pedaliaceae</taxon>
        <taxon>Sesamum</taxon>
    </lineage>
</organism>
<dbReference type="GO" id="GO:0006952">
    <property type="term" value="P:defense response"/>
    <property type="evidence" value="ECO:0007669"/>
    <property type="project" value="UniProtKB-ARBA"/>
</dbReference>
<keyword evidence="8" id="KW-0325">Glycoprotein</keyword>
<feature type="domain" description="Cyclic nucleotide-binding" evidence="13">
    <location>
        <begin position="521"/>
        <end position="572"/>
    </location>
</feature>
<keyword evidence="7 10" id="KW-0472">Membrane</keyword>
<evidence type="ECO:0000256" key="2">
    <source>
        <dbReference type="ARBA" id="ARBA00022614"/>
    </source>
</evidence>
<dbReference type="GO" id="GO:0004674">
    <property type="term" value="F:protein serine/threonine kinase activity"/>
    <property type="evidence" value="ECO:0007669"/>
    <property type="project" value="UniProtKB-EC"/>
</dbReference>
<evidence type="ECO:0000259" key="12">
    <source>
        <dbReference type="PROSITE" id="PS50011"/>
    </source>
</evidence>
<dbReference type="PROSITE" id="PS50011">
    <property type="entry name" value="PROTEIN_KINASE_DOM"/>
    <property type="match status" value="1"/>
</dbReference>
<dbReference type="InParanoid" id="A0A6I9TF01"/>
<dbReference type="FunFam" id="3.80.10.10:FF:000041">
    <property type="entry name" value="LRR receptor-like serine/threonine-protein kinase ERECTA"/>
    <property type="match status" value="1"/>
</dbReference>
<proteinExistence type="predicted"/>
<dbReference type="InterPro" id="IPR013210">
    <property type="entry name" value="LRR_N_plant-typ"/>
</dbReference>
<dbReference type="FunFam" id="1.10.510.10:FF:000448">
    <property type="entry name" value="Putative LRR receptor-like serine/threonine-protein kinase"/>
    <property type="match status" value="1"/>
</dbReference>
<dbReference type="Gene3D" id="1.10.510.10">
    <property type="entry name" value="Transferase(Phosphotransferase) domain 1"/>
    <property type="match status" value="1"/>
</dbReference>
<dbReference type="Proteomes" id="UP000504604">
    <property type="component" value="Linkage group LG7"/>
</dbReference>
<dbReference type="InterPro" id="IPR011009">
    <property type="entry name" value="Kinase-like_dom_sf"/>
</dbReference>
<dbReference type="PANTHER" id="PTHR48007:SF81">
    <property type="entry name" value="PROTEIN KINASE DOMAIN-CONTAINING PROTEIN"/>
    <property type="match status" value="1"/>
</dbReference>
<dbReference type="SUPFAM" id="SSF56112">
    <property type="entry name" value="Protein kinase-like (PK-like)"/>
    <property type="match status" value="1"/>
</dbReference>
<evidence type="ECO:0000256" key="3">
    <source>
        <dbReference type="ARBA" id="ARBA00022692"/>
    </source>
</evidence>
<evidence type="ECO:0000256" key="8">
    <source>
        <dbReference type="ARBA" id="ARBA00023180"/>
    </source>
</evidence>
<dbReference type="FunFam" id="3.30.200.20:FF:000433">
    <property type="entry name" value="Predicted protein"/>
    <property type="match status" value="1"/>
</dbReference>
<evidence type="ECO:0000256" key="9">
    <source>
        <dbReference type="SAM" id="MobiDB-lite"/>
    </source>
</evidence>
<keyword evidence="3 10" id="KW-0812">Transmembrane</keyword>
<keyword evidence="5" id="KW-0677">Repeat</keyword>
<dbReference type="GeneID" id="105166135"/>
<dbReference type="SMART" id="SM00369">
    <property type="entry name" value="LRR_TYP"/>
    <property type="match status" value="6"/>
</dbReference>
<dbReference type="KEGG" id="sind:105166135"/>
<dbReference type="Pfam" id="PF00560">
    <property type="entry name" value="LRR_1"/>
    <property type="match status" value="2"/>
</dbReference>
<name>A0A6I9TF01_SESIN</name>
<dbReference type="InterPro" id="IPR001245">
    <property type="entry name" value="Ser-Thr/Tyr_kinase_cat_dom"/>
</dbReference>
<feature type="region of interest" description="Disordered" evidence="9">
    <location>
        <begin position="850"/>
        <end position="896"/>
    </location>
</feature>
<evidence type="ECO:0000313" key="14">
    <source>
        <dbReference type="Proteomes" id="UP000504604"/>
    </source>
</evidence>
<accession>A0A6I9TF01</accession>
<dbReference type="GO" id="GO:0005524">
    <property type="term" value="F:ATP binding"/>
    <property type="evidence" value="ECO:0007669"/>
    <property type="project" value="InterPro"/>
</dbReference>
<evidence type="ECO:0000256" key="1">
    <source>
        <dbReference type="ARBA" id="ARBA00004370"/>
    </source>
</evidence>
<dbReference type="InterPro" id="IPR032675">
    <property type="entry name" value="LRR_dom_sf"/>
</dbReference>
<evidence type="ECO:0000256" key="11">
    <source>
        <dbReference type="SAM" id="SignalP"/>
    </source>
</evidence>
<dbReference type="OrthoDB" id="676979at2759"/>
<feature type="chain" id="PRO_5026962504" evidence="11">
    <location>
        <begin position="22"/>
        <end position="896"/>
    </location>
</feature>
<dbReference type="PANTHER" id="PTHR48007">
    <property type="entry name" value="LEUCINE-RICH REPEAT RECEPTOR-LIKE PROTEIN KINASE PXC1"/>
    <property type="match status" value="1"/>
</dbReference>
<protein>
    <submittedName>
        <fullName evidence="15">Probable LRR receptor-like serine/threonine-protein kinase At2g16250 isoform X1</fullName>
    </submittedName>
</protein>
<dbReference type="InterPro" id="IPR001611">
    <property type="entry name" value="Leu-rich_rpt"/>
</dbReference>
<evidence type="ECO:0000256" key="6">
    <source>
        <dbReference type="ARBA" id="ARBA00022989"/>
    </source>
</evidence>
<keyword evidence="6 10" id="KW-1133">Transmembrane helix</keyword>
<sequence>MEARLKILHLFMFLILNSVAAQPVPRLSSETEWQALLDLRSALGIRAKDWHKKANPCLNWTGIECKDGHVTGITLSGLRRTREGKLNPRFAIDSLPNFPLLSTFSSSGFELPGQIPEWLGERLSNLEVLDLRSSSIFGSIPSSLGSLSRLSSLYLSNNSIAGNMPTALGKLFSLSVLDLSQNSLTGQIPGEISALGNLSRLDLSSNYLSGEIPLSFGSLSTLKQLNLSNNSLSAFVPAQLGNLSQLIELDLGFNSFFGSLPKELGGLRSLRKMLVGNNRLEGSLLDGLFQELAQLEYLVLCENSFVETLPDAIWSMSHLKYLDVSGNNLTGVFPKLVASVNVTDAVFNFSNNLFYGNLSSGIGKFRVVDVSSNYFEGSAPNNTGIKIILTNNCFFSVSGQRNSEACLKFYSERGLYFGNDSGREPLEPPLVQPSKSRKRLVYVMVGVFAGLGFIVVLITGILLLLKACNTGSTNHQRENSNVRPVAGGIEPSHKVFIDLSNVGESFTYEQMLVATCNFSTENLIKQGHSGDLFRGTLEGGYSVVVKRVDLRSTGAESIMSELDLFGRVSHPRLVPLVGHCLEDEHEKFLVYKYMPNGDLSNAMYRLTNGEEDLQSLDWITRLKIAIGAAEAISYLHHECTPPVVHRDIEASSILLDDKYEVRLGSFSEVCAPGAHQSMIARFLRTPPTSGKRPSGSSTVTCAYDVYCFGKVLLELVTGRLGISSRLNDADAKQWLESNLTYISIHEKERVIKIVDQSLIIDEDLLEEVWAIAIVAKSCLNPKASRRPSMRHVLKALENPFKVVREENFSSGRLRLGSSRQSWTAAFFGSWHHSSSDSSNTSAQTNREIIGGLRQSERVGSRGSGVNEYSSSHKRSSSDVFPEPVEMADVERQDCAS</sequence>
<dbReference type="SUPFAM" id="SSF52058">
    <property type="entry name" value="L domain-like"/>
    <property type="match status" value="1"/>
</dbReference>
<evidence type="ECO:0000259" key="13">
    <source>
        <dbReference type="PROSITE" id="PS50042"/>
    </source>
</evidence>